<evidence type="ECO:0000313" key="2">
    <source>
        <dbReference type="EMBL" id="KRO28110.1"/>
    </source>
</evidence>
<gene>
    <name evidence="2" type="ORF">ABR60_03615</name>
</gene>
<accession>A0A0R2NR30</accession>
<comment type="caution">
    <text evidence="2">The sequence shown here is derived from an EMBL/GenBank/DDBJ whole genome shotgun (WGS) entry which is preliminary data.</text>
</comment>
<keyword evidence="1" id="KW-0472">Membrane</keyword>
<protein>
    <recommendedName>
        <fullName evidence="4">TIGR02611 family protein</fullName>
    </recommendedName>
</protein>
<organism evidence="2 3">
    <name type="scientific">Actinobacteria bacterium BACL2 MAG-120802-bin41</name>
    <dbReference type="NCBI Taxonomy" id="1655568"/>
    <lineage>
        <taxon>Bacteria</taxon>
        <taxon>Bacillati</taxon>
        <taxon>Actinomycetota</taxon>
        <taxon>Actinomycetes</taxon>
        <taxon>Actinomycetes incertae sedis</taxon>
        <taxon>ac1 cluster</taxon>
    </lineage>
</organism>
<feature type="transmembrane region" description="Helical" evidence="1">
    <location>
        <begin position="82"/>
        <end position="104"/>
    </location>
</feature>
<name>A0A0R2NR30_9ACTN</name>
<keyword evidence="1" id="KW-0812">Transmembrane</keyword>
<dbReference type="Pfam" id="PF09656">
    <property type="entry name" value="PGPGW"/>
    <property type="match status" value="1"/>
</dbReference>
<evidence type="ECO:0000313" key="3">
    <source>
        <dbReference type="Proteomes" id="UP000053941"/>
    </source>
</evidence>
<dbReference type="Proteomes" id="UP000053941">
    <property type="component" value="Unassembled WGS sequence"/>
</dbReference>
<keyword evidence="1" id="KW-1133">Transmembrane helix</keyword>
<proteinExistence type="predicted"/>
<dbReference type="AlphaFoldDB" id="A0A0R2NR30"/>
<feature type="transmembrane region" description="Helical" evidence="1">
    <location>
        <begin position="43"/>
        <end position="61"/>
    </location>
</feature>
<feature type="transmembrane region" description="Helical" evidence="1">
    <location>
        <begin position="15"/>
        <end position="37"/>
    </location>
</feature>
<dbReference type="InterPro" id="IPR019099">
    <property type="entry name" value="Uncharacterised_PGPGW_TM"/>
</dbReference>
<evidence type="ECO:0008006" key="4">
    <source>
        <dbReference type="Google" id="ProtNLM"/>
    </source>
</evidence>
<dbReference type="EMBL" id="LIAS01000226">
    <property type="protein sequence ID" value="KRO28110.1"/>
    <property type="molecule type" value="Genomic_DNA"/>
</dbReference>
<reference evidence="2 3" key="1">
    <citation type="submission" date="2015-10" db="EMBL/GenBank/DDBJ databases">
        <title>Metagenome-Assembled Genomes uncover a global brackish microbiome.</title>
        <authorList>
            <person name="Hugerth L.W."/>
            <person name="Larsson J."/>
            <person name="Alneberg J."/>
            <person name="Lindh M.V."/>
            <person name="Legrand C."/>
            <person name="Pinhassi J."/>
            <person name="Andersson A.F."/>
        </authorList>
    </citation>
    <scope>NUCLEOTIDE SEQUENCE [LARGE SCALE GENOMIC DNA]</scope>
    <source>
        <strain evidence="2">BACL2 MAG-120802-bin41</strain>
    </source>
</reference>
<sequence length="105" mass="11260">MNVRRQIKSTPYGSLLWRVFIGVVGGLVTVIGSALLFAPGPGLLVLLAGLGILATEFAWASKAIRQTKNIAENFSDKIGIPLWVKYLIAALLTLASLLAIAIYYS</sequence>
<evidence type="ECO:0000256" key="1">
    <source>
        <dbReference type="SAM" id="Phobius"/>
    </source>
</evidence>